<feature type="binding site" evidence="8">
    <location>
        <position position="154"/>
    </location>
    <ligand>
        <name>NAD(+)</name>
        <dbReference type="ChEBI" id="CHEBI:57540"/>
    </ligand>
</feature>
<feature type="binding site" evidence="8">
    <location>
        <begin position="69"/>
        <end position="70"/>
    </location>
    <ligand>
        <name>NAD(+)</name>
        <dbReference type="ChEBI" id="CHEBI:57540"/>
    </ligand>
</feature>
<accession>A0A1H5V5Q7</accession>
<dbReference type="InterPro" id="IPR017437">
    <property type="entry name" value="ATP-NAD_kinase_PpnK-typ_C"/>
</dbReference>
<dbReference type="Gene3D" id="2.60.200.30">
    <property type="entry name" value="Probable inorganic polyphosphate/atp-NAD kinase, domain 2"/>
    <property type="match status" value="1"/>
</dbReference>
<evidence type="ECO:0000256" key="5">
    <source>
        <dbReference type="ARBA" id="ARBA00022857"/>
    </source>
</evidence>
<dbReference type="GO" id="GO:0005737">
    <property type="term" value="C:cytoplasm"/>
    <property type="evidence" value="ECO:0007669"/>
    <property type="project" value="UniProtKB-SubCell"/>
</dbReference>
<comment type="subcellular location">
    <subcellularLocation>
        <location evidence="8">Cytoplasm</location>
    </subcellularLocation>
</comment>
<dbReference type="FunFam" id="2.60.200.30:FF:000009">
    <property type="entry name" value="Poly(P)/ATP NAD kinase"/>
    <property type="match status" value="1"/>
</dbReference>
<gene>
    <name evidence="8" type="primary">nadK</name>
    <name evidence="9" type="ORF">SAMN05660865_01119</name>
</gene>
<dbReference type="PANTHER" id="PTHR20275">
    <property type="entry name" value="NAD KINASE"/>
    <property type="match status" value="1"/>
</dbReference>
<dbReference type="Pfam" id="PF20143">
    <property type="entry name" value="NAD_kinase_C"/>
    <property type="match status" value="1"/>
</dbReference>
<feature type="binding site" evidence="8">
    <location>
        <position position="74"/>
    </location>
    <ligand>
        <name>NAD(+)</name>
        <dbReference type="ChEBI" id="CHEBI:57540"/>
    </ligand>
</feature>
<comment type="catalytic activity">
    <reaction evidence="7 8">
        <text>NAD(+) + ATP = ADP + NADP(+) + H(+)</text>
        <dbReference type="Rhea" id="RHEA:18629"/>
        <dbReference type="ChEBI" id="CHEBI:15378"/>
        <dbReference type="ChEBI" id="CHEBI:30616"/>
        <dbReference type="ChEBI" id="CHEBI:57540"/>
        <dbReference type="ChEBI" id="CHEBI:58349"/>
        <dbReference type="ChEBI" id="CHEBI:456216"/>
        <dbReference type="EC" id="2.7.1.23"/>
    </reaction>
</comment>
<dbReference type="Pfam" id="PF01513">
    <property type="entry name" value="NAD_kinase"/>
    <property type="match status" value="1"/>
</dbReference>
<feature type="binding site" evidence="8">
    <location>
        <position position="243"/>
    </location>
    <ligand>
        <name>NAD(+)</name>
        <dbReference type="ChEBI" id="CHEBI:57540"/>
    </ligand>
</feature>
<proteinExistence type="inferred from homology"/>
<feature type="active site" description="Proton acceptor" evidence="8">
    <location>
        <position position="69"/>
    </location>
</feature>
<evidence type="ECO:0000256" key="3">
    <source>
        <dbReference type="ARBA" id="ARBA00022777"/>
    </source>
</evidence>
<dbReference type="GO" id="GO:0051287">
    <property type="term" value="F:NAD binding"/>
    <property type="evidence" value="ECO:0007669"/>
    <property type="project" value="UniProtKB-ARBA"/>
</dbReference>
<dbReference type="InterPro" id="IPR016064">
    <property type="entry name" value="NAD/diacylglycerol_kinase_sf"/>
</dbReference>
<keyword evidence="6 8" id="KW-0520">NAD</keyword>
<evidence type="ECO:0000256" key="1">
    <source>
        <dbReference type="ARBA" id="ARBA00022679"/>
    </source>
</evidence>
<dbReference type="AlphaFoldDB" id="A0A1H5V5Q7"/>
<dbReference type="InterPro" id="IPR017438">
    <property type="entry name" value="ATP-NAD_kinase_N"/>
</dbReference>
<dbReference type="EC" id="2.7.1.23" evidence="8"/>
<dbReference type="GO" id="GO:0006741">
    <property type="term" value="P:NADP+ biosynthetic process"/>
    <property type="evidence" value="ECO:0007669"/>
    <property type="project" value="UniProtKB-UniRule"/>
</dbReference>
<evidence type="ECO:0000256" key="8">
    <source>
        <dbReference type="HAMAP-Rule" id="MF_00361"/>
    </source>
</evidence>
<feature type="binding site" evidence="8">
    <location>
        <begin position="143"/>
        <end position="144"/>
    </location>
    <ligand>
        <name>NAD(+)</name>
        <dbReference type="ChEBI" id="CHEBI:57540"/>
    </ligand>
</feature>
<evidence type="ECO:0000256" key="4">
    <source>
        <dbReference type="ARBA" id="ARBA00022840"/>
    </source>
</evidence>
<dbReference type="EMBL" id="FNUK01000012">
    <property type="protein sequence ID" value="SEF82553.1"/>
    <property type="molecule type" value="Genomic_DNA"/>
</dbReference>
<keyword evidence="4 8" id="KW-0067">ATP-binding</keyword>
<evidence type="ECO:0000256" key="6">
    <source>
        <dbReference type="ARBA" id="ARBA00023027"/>
    </source>
</evidence>
<keyword evidence="5 8" id="KW-0521">NADP</keyword>
<dbReference type="Gene3D" id="3.40.50.10330">
    <property type="entry name" value="Probable inorganic polyphosphate/atp-NAD kinase, domain 1"/>
    <property type="match status" value="1"/>
</dbReference>
<dbReference type="SUPFAM" id="SSF111331">
    <property type="entry name" value="NAD kinase/diacylglycerol kinase-like"/>
    <property type="match status" value="1"/>
</dbReference>
<comment type="caution">
    <text evidence="8">Lacks conserved residue(s) required for the propagation of feature annotation.</text>
</comment>
<dbReference type="HAMAP" id="MF_00361">
    <property type="entry name" value="NAD_kinase"/>
    <property type="match status" value="1"/>
</dbReference>
<keyword evidence="1 8" id="KW-0808">Transferase</keyword>
<name>A0A1H5V5Q7_9CLOT</name>
<dbReference type="PANTHER" id="PTHR20275:SF0">
    <property type="entry name" value="NAD KINASE"/>
    <property type="match status" value="1"/>
</dbReference>
<dbReference type="Proteomes" id="UP000242850">
    <property type="component" value="Unassembled WGS sequence"/>
</dbReference>
<keyword evidence="3 8" id="KW-0418">Kinase</keyword>
<reference evidence="10" key="1">
    <citation type="submission" date="2016-10" db="EMBL/GenBank/DDBJ databases">
        <authorList>
            <person name="Varghese N."/>
            <person name="Submissions S."/>
        </authorList>
    </citation>
    <scope>NUCLEOTIDE SEQUENCE [LARGE SCALE GENOMIC DNA]</scope>
    <source>
        <strain evidence="10">DSM 5463</strain>
    </source>
</reference>
<evidence type="ECO:0000256" key="7">
    <source>
        <dbReference type="ARBA" id="ARBA00047925"/>
    </source>
</evidence>
<dbReference type="GO" id="GO:0046872">
    <property type="term" value="F:metal ion binding"/>
    <property type="evidence" value="ECO:0007669"/>
    <property type="project" value="UniProtKB-UniRule"/>
</dbReference>
<dbReference type="GO" id="GO:0005524">
    <property type="term" value="F:ATP binding"/>
    <property type="evidence" value="ECO:0007669"/>
    <property type="project" value="UniProtKB-KW"/>
</dbReference>
<dbReference type="GO" id="GO:0019674">
    <property type="term" value="P:NAD+ metabolic process"/>
    <property type="evidence" value="ECO:0007669"/>
    <property type="project" value="InterPro"/>
</dbReference>
<keyword evidence="10" id="KW-1185">Reference proteome</keyword>
<evidence type="ECO:0000313" key="10">
    <source>
        <dbReference type="Proteomes" id="UP000242850"/>
    </source>
</evidence>
<dbReference type="InterPro" id="IPR002504">
    <property type="entry name" value="NADK"/>
</dbReference>
<comment type="function">
    <text evidence="8">Involved in the regulation of the intracellular balance of NAD and NADP, and is a key enzyme in the biosynthesis of NADP. Catalyzes specifically the phosphorylation on 2'-hydroxyl of the adenosine moiety of NAD to yield NADP.</text>
</comment>
<keyword evidence="2 8" id="KW-0547">Nucleotide-binding</keyword>
<comment type="similarity">
    <text evidence="8">Belongs to the NAD kinase family.</text>
</comment>
<keyword evidence="8" id="KW-0963">Cytoplasm</keyword>
<feature type="binding site" evidence="8">
    <location>
        <position position="171"/>
    </location>
    <ligand>
        <name>NAD(+)</name>
        <dbReference type="ChEBI" id="CHEBI:57540"/>
    </ligand>
</feature>
<evidence type="ECO:0000313" key="9">
    <source>
        <dbReference type="EMBL" id="SEF82553.1"/>
    </source>
</evidence>
<feature type="binding site" evidence="8">
    <location>
        <position position="173"/>
    </location>
    <ligand>
        <name>NAD(+)</name>
        <dbReference type="ChEBI" id="CHEBI:57540"/>
    </ligand>
</feature>
<protein>
    <recommendedName>
        <fullName evidence="8">NAD kinase</fullName>
        <ecNumber evidence="8">2.7.1.23</ecNumber>
    </recommendedName>
    <alternativeName>
        <fullName evidence="8">ATP-dependent NAD kinase</fullName>
    </alternativeName>
</protein>
<sequence length="286" mass="32023">MKDVRNMYNIGVVVNKTKDVNLTTTKRLIEFLLNKGCNVFINEDSLEIKGVSQEDVFKKSDFIVVLGGDGTILRVARMQIPYNKPILGINFGNLGFITEAEKDGMFDAIEKLLSGNFTIEKRMMLKADIYRDEKIEKTLFCLNDICITKGAISRIIKLDTFIGSTHVETYRGDGLIVSTPTGSTAYSLSAGGPIVYPELEVIIVTPICPHSLNSRSIVLGSQQELQVRVLDENEGVFLTTDGQFGLKLRGGDKVFISKSEHMAQFVRVYNRNFFDVLQKKLKEFST</sequence>
<comment type="cofactor">
    <cofactor evidence="8">
        <name>a divalent metal cation</name>
        <dbReference type="ChEBI" id="CHEBI:60240"/>
    </cofactor>
</comment>
<organism evidence="9 10">
    <name type="scientific">Caloramator fervidus</name>
    <dbReference type="NCBI Taxonomy" id="29344"/>
    <lineage>
        <taxon>Bacteria</taxon>
        <taxon>Bacillati</taxon>
        <taxon>Bacillota</taxon>
        <taxon>Clostridia</taxon>
        <taxon>Eubacteriales</taxon>
        <taxon>Clostridiaceae</taxon>
        <taxon>Caloramator</taxon>
    </lineage>
</organism>
<feature type="binding site" evidence="8">
    <location>
        <begin position="184"/>
        <end position="189"/>
    </location>
    <ligand>
        <name>NAD(+)</name>
        <dbReference type="ChEBI" id="CHEBI:57540"/>
    </ligand>
</feature>
<dbReference type="GO" id="GO:0003951">
    <property type="term" value="F:NAD+ kinase activity"/>
    <property type="evidence" value="ECO:0007669"/>
    <property type="project" value="UniProtKB-UniRule"/>
</dbReference>
<evidence type="ECO:0000256" key="2">
    <source>
        <dbReference type="ARBA" id="ARBA00022741"/>
    </source>
</evidence>